<feature type="compositionally biased region" description="Polar residues" evidence="1">
    <location>
        <begin position="312"/>
        <end position="342"/>
    </location>
</feature>
<feature type="region of interest" description="Disordered" evidence="1">
    <location>
        <begin position="645"/>
        <end position="688"/>
    </location>
</feature>
<evidence type="ECO:0000259" key="2">
    <source>
        <dbReference type="PROSITE" id="PS51512"/>
    </source>
</evidence>
<dbReference type="EMBL" id="JAVYJV010000009">
    <property type="protein sequence ID" value="KAK4361966.1"/>
    <property type="molecule type" value="Genomic_DNA"/>
</dbReference>
<dbReference type="SMART" id="SM01199">
    <property type="entry name" value="FDF"/>
    <property type="match status" value="1"/>
</dbReference>
<feature type="region of interest" description="Disordered" evidence="1">
    <location>
        <begin position="275"/>
        <end position="364"/>
    </location>
</feature>
<dbReference type="Gene3D" id="2.30.30.100">
    <property type="match status" value="1"/>
</dbReference>
<dbReference type="PANTHER" id="PTHR13586:SF14">
    <property type="entry name" value="PROTEIN DECAPPING 5-LIKE"/>
    <property type="match status" value="1"/>
</dbReference>
<dbReference type="GO" id="GO:0000932">
    <property type="term" value="C:P-body"/>
    <property type="evidence" value="ECO:0007669"/>
    <property type="project" value="TreeGrafter"/>
</dbReference>
<sequence length="688" mass="74306">MAADAAARENSYIGSLICLTSKSDIRYEGFMFHLDPNDSTIGLRNVKSFGTEGRRKDGPQVSASDKIYEYIFFKGGDIKDLQVISSPSPQSISVAPDYPAIIQSHFPHPSPTTMASTSHGAAKVANVNTSVQPILPVTPFQLNQLGDPSASSSSFWGSSLPPPPVNISGLAEANYWPGLVGSSGGDSHFQQHYFHAPPQSLVASHPPVQHQAKHQNGNTSVAGGYSSSEHHPTLKLRGSAGSQNTLPPLLPTPSVQSNPGQFAKLVSNLSSTPMPKNVSSALSSVPMGPGPKMASSLPGVLNENATPAPVTNEPSSVDPTSSHGVSSRIETTGVSFSKQSKPSPMITEEQSGLSKSSPSQSLQTTDIDAKTAIAPVMKPLSSESTEETLESLLKSTTKILHGSTSSQHYKGKFSRGRNQAHRGPAQGRDNVRCQPMGGSKLHLRLTFLGAKPKRVQVFLYSEVAFALSCNSFQANGVAFYTHQSSRNHAVGRGNGVKFISTTSDTYSYLERNICDNYFFPSQLVGAALLPHQRKRNPPRVIRRFTEDFDFDAMNEKFNKEEVWALLGKNKKVEADDGNEDDKEVDDNDVKGEAREVHLKDDSKPVYCKDAFFDSFSCDEFDQESAKVRLSEQKKKDAETFGVEIPIVQEDHGQGSRGAGASQVSYRGRGHGNERGGCGRGRTVWSRVP</sequence>
<gene>
    <name evidence="3" type="ORF">RND71_017207</name>
</gene>
<feature type="compositionally biased region" description="Low complexity" evidence="1">
    <location>
        <begin position="350"/>
        <end position="363"/>
    </location>
</feature>
<comment type="caution">
    <text evidence="3">The sequence shown here is derived from an EMBL/GenBank/DDBJ whole genome shotgun (WGS) entry which is preliminary data.</text>
</comment>
<dbReference type="PROSITE" id="PS51512">
    <property type="entry name" value="DFDF"/>
    <property type="match status" value="1"/>
</dbReference>
<dbReference type="InterPro" id="IPR010920">
    <property type="entry name" value="LSM_dom_sf"/>
</dbReference>
<evidence type="ECO:0000313" key="3">
    <source>
        <dbReference type="EMBL" id="KAK4361966.1"/>
    </source>
</evidence>
<dbReference type="SUPFAM" id="SSF50182">
    <property type="entry name" value="Sm-like ribonucleoproteins"/>
    <property type="match status" value="1"/>
</dbReference>
<feature type="region of interest" description="Disordered" evidence="1">
    <location>
        <begin position="396"/>
        <end position="434"/>
    </location>
</feature>
<reference evidence="3" key="1">
    <citation type="submission" date="2023-12" db="EMBL/GenBank/DDBJ databases">
        <title>Genome assembly of Anisodus tanguticus.</title>
        <authorList>
            <person name="Wang Y.-J."/>
        </authorList>
    </citation>
    <scope>NUCLEOTIDE SEQUENCE</scope>
    <source>
        <strain evidence="3">KB-2021</strain>
        <tissue evidence="3">Leaf</tissue>
    </source>
</reference>
<dbReference type="Pfam" id="PF12701">
    <property type="entry name" value="LSM14"/>
    <property type="match status" value="1"/>
</dbReference>
<evidence type="ECO:0000313" key="4">
    <source>
        <dbReference type="Proteomes" id="UP001291623"/>
    </source>
</evidence>
<feature type="domain" description="DFDF" evidence="2">
    <location>
        <begin position="536"/>
        <end position="572"/>
    </location>
</feature>
<dbReference type="Pfam" id="PF09532">
    <property type="entry name" value="FDF"/>
    <property type="match status" value="1"/>
</dbReference>
<feature type="compositionally biased region" description="Polar residues" evidence="1">
    <location>
        <begin position="214"/>
        <end position="227"/>
    </location>
</feature>
<organism evidence="3 4">
    <name type="scientific">Anisodus tanguticus</name>
    <dbReference type="NCBI Taxonomy" id="243964"/>
    <lineage>
        <taxon>Eukaryota</taxon>
        <taxon>Viridiplantae</taxon>
        <taxon>Streptophyta</taxon>
        <taxon>Embryophyta</taxon>
        <taxon>Tracheophyta</taxon>
        <taxon>Spermatophyta</taxon>
        <taxon>Magnoliopsida</taxon>
        <taxon>eudicotyledons</taxon>
        <taxon>Gunneridae</taxon>
        <taxon>Pentapetalae</taxon>
        <taxon>asterids</taxon>
        <taxon>lamiids</taxon>
        <taxon>Solanales</taxon>
        <taxon>Solanaceae</taxon>
        <taxon>Solanoideae</taxon>
        <taxon>Hyoscyameae</taxon>
        <taxon>Anisodus</taxon>
    </lineage>
</organism>
<dbReference type="Proteomes" id="UP001291623">
    <property type="component" value="Unassembled WGS sequence"/>
</dbReference>
<dbReference type="GO" id="GO:0034063">
    <property type="term" value="P:stress granule assembly"/>
    <property type="evidence" value="ECO:0007669"/>
    <property type="project" value="TreeGrafter"/>
</dbReference>
<dbReference type="InterPro" id="IPR025762">
    <property type="entry name" value="DFDF"/>
</dbReference>
<protein>
    <recommendedName>
        <fullName evidence="2">DFDF domain-containing protein</fullName>
    </recommendedName>
</protein>
<feature type="region of interest" description="Disordered" evidence="1">
    <location>
        <begin position="199"/>
        <end position="260"/>
    </location>
</feature>
<dbReference type="AlphaFoldDB" id="A0AAE1S1W7"/>
<accession>A0AAE1S1W7</accession>
<proteinExistence type="predicted"/>
<dbReference type="GO" id="GO:0033962">
    <property type="term" value="P:P-body assembly"/>
    <property type="evidence" value="ECO:0007669"/>
    <property type="project" value="TreeGrafter"/>
</dbReference>
<dbReference type="InterPro" id="IPR019050">
    <property type="entry name" value="FDF_dom"/>
</dbReference>
<dbReference type="PANTHER" id="PTHR13586">
    <property type="entry name" value="SCD6 PROTEIN-RELATED"/>
    <property type="match status" value="1"/>
</dbReference>
<dbReference type="InterPro" id="IPR025609">
    <property type="entry name" value="Lsm14-like_N"/>
</dbReference>
<feature type="compositionally biased region" description="Basic residues" evidence="1">
    <location>
        <begin position="409"/>
        <end position="420"/>
    </location>
</feature>
<name>A0AAE1S1W7_9SOLA</name>
<dbReference type="SMART" id="SM01271">
    <property type="entry name" value="LSM14"/>
    <property type="match status" value="1"/>
</dbReference>
<keyword evidence="4" id="KW-1185">Reference proteome</keyword>
<dbReference type="CDD" id="cd01736">
    <property type="entry name" value="LSm14_N"/>
    <property type="match status" value="1"/>
</dbReference>
<dbReference type="GO" id="GO:0003729">
    <property type="term" value="F:mRNA binding"/>
    <property type="evidence" value="ECO:0007669"/>
    <property type="project" value="TreeGrafter"/>
</dbReference>
<evidence type="ECO:0000256" key="1">
    <source>
        <dbReference type="SAM" id="MobiDB-lite"/>
    </source>
</evidence>